<feature type="region of interest" description="Disordered" evidence="1">
    <location>
        <begin position="535"/>
        <end position="588"/>
    </location>
</feature>
<dbReference type="Proteomes" id="UP001189429">
    <property type="component" value="Unassembled WGS sequence"/>
</dbReference>
<evidence type="ECO:0000256" key="1">
    <source>
        <dbReference type="SAM" id="MobiDB-lite"/>
    </source>
</evidence>
<sequence length="588" mass="61170">MGRTDIDPMHWIGNRWADWFAQLGVSSVAISPDFAKTLQRRMEDAINMAKFMAWGVCRISETQAWEPQEHEPKLPPRVKAARTPQIIIIQHDYVEENGTIRCMRCNCTAATYESKRRLDCQPCRATALSRLQAAAASRVSGSTTPSHYFGDQAEGDDQREAQQRKVKYLLEAARGPGMAPTEDAPAPLSGGGDGWLAPGTLALEAPPQDVAQASAGLIEELADDELMLVEAAGPVTVWTSGLVPAEAEPEALPEAEQAMASAARPRAAPAGGDADGVAGSGNASRGDDDAADVSAGRGMEVPALAGALAAGAAVAAAGQASAAAAPPAAARPRRVGRKRAPDDADGAAGKPPSQRAKVRGDAAASRELPRLRGAAAAHQPGELPAEDGADESEGRKCYLRPAFSLMAASARQVVGGTSDSSRSLAGCDLRQAASEVNEAPLRALQRRARMVPPSREKSNSASPPLAPPPAAASVEGGGAVSVGEGGAGRGPEQPPAGLPADPSPVADNAHELVLRSPFVLCRRCGAYVSAERGAKRLKDLCPGPLPPLDRCSPAERERRRRREKLLQGLHPTSGASLGAYPASRRGSD</sequence>
<proteinExistence type="predicted"/>
<feature type="compositionally biased region" description="Low complexity" evidence="1">
    <location>
        <begin position="254"/>
        <end position="283"/>
    </location>
</feature>
<evidence type="ECO:0000313" key="2">
    <source>
        <dbReference type="EMBL" id="CAK0861905.1"/>
    </source>
</evidence>
<organism evidence="2 3">
    <name type="scientific">Prorocentrum cordatum</name>
    <dbReference type="NCBI Taxonomy" id="2364126"/>
    <lineage>
        <taxon>Eukaryota</taxon>
        <taxon>Sar</taxon>
        <taxon>Alveolata</taxon>
        <taxon>Dinophyceae</taxon>
        <taxon>Prorocentrales</taxon>
        <taxon>Prorocentraceae</taxon>
        <taxon>Prorocentrum</taxon>
    </lineage>
</organism>
<keyword evidence="3" id="KW-1185">Reference proteome</keyword>
<feature type="region of interest" description="Disordered" evidence="1">
    <location>
        <begin position="248"/>
        <end position="293"/>
    </location>
</feature>
<comment type="caution">
    <text evidence="2">The sequence shown here is derived from an EMBL/GenBank/DDBJ whole genome shotgun (WGS) entry which is preliminary data.</text>
</comment>
<feature type="region of interest" description="Disordered" evidence="1">
    <location>
        <begin position="173"/>
        <end position="200"/>
    </location>
</feature>
<feature type="region of interest" description="Disordered" evidence="1">
    <location>
        <begin position="432"/>
        <end position="508"/>
    </location>
</feature>
<reference evidence="2" key="1">
    <citation type="submission" date="2023-10" db="EMBL/GenBank/DDBJ databases">
        <authorList>
            <person name="Chen Y."/>
            <person name="Shah S."/>
            <person name="Dougan E. K."/>
            <person name="Thang M."/>
            <person name="Chan C."/>
        </authorList>
    </citation>
    <scope>NUCLEOTIDE SEQUENCE [LARGE SCALE GENOMIC DNA]</scope>
</reference>
<feature type="region of interest" description="Disordered" evidence="1">
    <location>
        <begin position="322"/>
        <end position="394"/>
    </location>
</feature>
<dbReference type="EMBL" id="CAUYUJ010016106">
    <property type="protein sequence ID" value="CAK0861905.1"/>
    <property type="molecule type" value="Genomic_DNA"/>
</dbReference>
<accession>A0ABN9URS2</accession>
<protein>
    <submittedName>
        <fullName evidence="2">Uncharacterized protein</fullName>
    </submittedName>
</protein>
<evidence type="ECO:0000313" key="3">
    <source>
        <dbReference type="Proteomes" id="UP001189429"/>
    </source>
</evidence>
<feature type="compositionally biased region" description="Gly residues" evidence="1">
    <location>
        <begin position="475"/>
        <end position="489"/>
    </location>
</feature>
<name>A0ABN9URS2_9DINO</name>
<gene>
    <name evidence="2" type="ORF">PCOR1329_LOCUS50449</name>
</gene>
<feature type="region of interest" description="Disordered" evidence="1">
    <location>
        <begin position="138"/>
        <end position="161"/>
    </location>
</feature>